<feature type="region of interest" description="Disordered" evidence="1">
    <location>
        <begin position="1"/>
        <end position="68"/>
    </location>
</feature>
<dbReference type="Pfam" id="PF01585">
    <property type="entry name" value="G-patch"/>
    <property type="match status" value="1"/>
</dbReference>
<feature type="region of interest" description="Disordered" evidence="1">
    <location>
        <begin position="327"/>
        <end position="373"/>
    </location>
</feature>
<evidence type="ECO:0000259" key="2">
    <source>
        <dbReference type="PROSITE" id="PS50174"/>
    </source>
</evidence>
<dbReference type="KEGG" id="sliu:111350043"/>
<feature type="compositionally biased region" description="Polar residues" evidence="1">
    <location>
        <begin position="7"/>
        <end position="35"/>
    </location>
</feature>
<feature type="compositionally biased region" description="Low complexity" evidence="1">
    <location>
        <begin position="1152"/>
        <end position="1178"/>
    </location>
</feature>
<evidence type="ECO:0000313" key="3">
    <source>
        <dbReference type="Proteomes" id="UP000301870"/>
    </source>
</evidence>
<dbReference type="InterPro" id="IPR031961">
    <property type="entry name" value="DUF4780"/>
</dbReference>
<dbReference type="Pfam" id="PF16012">
    <property type="entry name" value="DUF4780"/>
    <property type="match status" value="1"/>
</dbReference>
<evidence type="ECO:0000313" key="4">
    <source>
        <dbReference type="RefSeq" id="XP_022817222.1"/>
    </source>
</evidence>
<dbReference type="Proteomes" id="UP000301870">
    <property type="component" value="Chromosome 10"/>
</dbReference>
<feature type="compositionally biased region" description="Polar residues" evidence="1">
    <location>
        <begin position="535"/>
        <end position="545"/>
    </location>
</feature>
<dbReference type="PROSITE" id="PS50174">
    <property type="entry name" value="G_PATCH"/>
    <property type="match status" value="1"/>
</dbReference>
<gene>
    <name evidence="4" type="primary">LOC111350043</name>
</gene>
<feature type="compositionally biased region" description="Polar residues" evidence="1">
    <location>
        <begin position="664"/>
        <end position="675"/>
    </location>
</feature>
<dbReference type="OrthoDB" id="6911085at2759"/>
<sequence>MALAKSNLETALGCNNSKESDENWSTIEGSKPSNENQKENVDDEVSEMCESCNEELPPKRGKNAPKVDADPLILPPKNKIRKINDAFDDYVKKLDYNILCLNFMKLHNFIDTDEMKVLYLPFFYHVKAYQEFFIMVIDNMELLESQSLDDYKYRNVCDKVMQAMMLKKADFKLAHTYKYIEHIKNLILTVEKQYFGTANETPVLSKSNSETELSASATMSTESQRSTPSDHVSNGFKTHCLRVTLAFIQNAATKSKIFPELSDEQIEYLHSLVGNEEIRDSDQDIQILYKNLCNGLRIFYTNYDLKMQTIESGNEKRSLLMEKVEKPKPPETTVISQQSDINISTNMNPPLPETSNNEVQDDASKSTKTKKNQMHISSTFAKQALTNILEFLADDKTTTVFSPNDSAEFWFYKRCIKWKNPDIRVDWTQETRQLYKKLKDVQNVYRVVASMKKNKKKKGSTDPKIKFHQVVYNKILIAVNPGGSEGKKKNKIKLKDLININGVTENIPADVVNKRLRRKKKDKAKTNKMLKKQEQCVSDNESRNNTVSEDSETDTESSSLTSSVEKKTVRGKPKKVNEKIDWRGIELERKGKLREGLANPVQSDKAMRMMRGMGWSGGALGARGNGIMEPITLEIDQPKCVGFGHKKREKAKQEALQTKKPFPKSTQDWINSDEQADTQPLDTDVIVEKTKKLLQENISFDVIINEDFKVPKVPEKVAQSSKTSEDEDRSSEMLTNESQSGSKMSVNELESTEMLKNESQGSVSTKYEPQISKSLINEPASSEMSQNKPLTSKTPAIEPQNLKPLTNNPQTSSKAENNPQIFTPSKDHPQCSKSLQNQSATLKTPPNEPKASKTPQIEPQTSKSPQNKLQSPKDQRQNATTKKTITYNSSLQTIDDQNKEKSPLTEPLTSRKVLTSPRNIRDDFLQAMLDIFTKNLQMKTLQYFKNFITKEKNFVRHALEYLNLDKPRYFFPEERSIVKKILDEYRKRPTIVVKAMLSDSKKELSLRPVPLKLLPINQLTNEENINIYIHTLLPIFSTQREFYMLKLKLSTLISLKDFVTSQNEELEIDFTKVLNKKQVTFIERAVESINLRVKNGSCPAEVRIFNEILNSLKDNNMLYVGVMFEHSYRSLTFSKYYHNIAPNRNKTKEKSQTIISLDSTSDSSSSPPYRKPSRPIITEADITDDDASSLSEDINLPKLTTPPGRQRVNLKEYAKMYNKSNEKENTSIAEKIVSIMEGKETDYEGKIGDKKGNFDLSGKKPVNRTNYVNENCDTPVEYVVCVDYQETVIDVDKSEVKNTNNGNGAATIKTNTEKDTTVGLGDQNVSVNNHSSNVNEDNEKRLMKYFRFGPIVNGAEPNNMVETDCDMPKINLDLSENICDKNTKSFEETVKLRSGMKVAYILHVNDPIEKIDLEKAKEIQRVISENIIKGTHLPLLKCHGYQDDSFIYSCQNQESFEWLERIIHSIGDLKIFTKTHTKMLLALRSFYDFSSDVLFKMLELYNEGLSTKYWEVECKRSKDDMIIIVVKMDESSIDFICDSNMALYAGVDKIEFSLV</sequence>
<protein>
    <submittedName>
        <fullName evidence="4">Uncharacterized protein LOC111350043 isoform X1</fullName>
    </submittedName>
</protein>
<feature type="compositionally biased region" description="Basic residues" evidence="1">
    <location>
        <begin position="516"/>
        <end position="530"/>
    </location>
</feature>
<reference evidence="4" key="1">
    <citation type="submission" date="2025-08" db="UniProtKB">
        <authorList>
            <consortium name="RefSeq"/>
        </authorList>
    </citation>
    <scope>IDENTIFICATION</scope>
    <source>
        <strain evidence="4">Ishihara</strain>
        <tissue evidence="4">Whole body</tissue>
    </source>
</reference>
<feature type="region of interest" description="Disordered" evidence="1">
    <location>
        <begin position="516"/>
        <end position="575"/>
    </location>
</feature>
<feature type="compositionally biased region" description="Polar residues" evidence="1">
    <location>
        <begin position="333"/>
        <end position="358"/>
    </location>
</feature>
<dbReference type="SMART" id="SM00443">
    <property type="entry name" value="G_patch"/>
    <property type="match status" value="1"/>
</dbReference>
<dbReference type="RefSeq" id="XP_022817222.1">
    <property type="nucleotide sequence ID" value="XM_022961454.1"/>
</dbReference>
<feature type="region of interest" description="Disordered" evidence="1">
    <location>
        <begin position="1147"/>
        <end position="1178"/>
    </location>
</feature>
<feature type="domain" description="G-patch" evidence="2">
    <location>
        <begin position="602"/>
        <end position="648"/>
    </location>
</feature>
<keyword evidence="3" id="KW-1185">Reference proteome</keyword>
<proteinExistence type="predicted"/>
<accession>A0A9J7DVT6</accession>
<feature type="compositionally biased region" description="Polar residues" evidence="1">
    <location>
        <begin position="831"/>
        <end position="844"/>
    </location>
</feature>
<dbReference type="GO" id="GO:0003676">
    <property type="term" value="F:nucleic acid binding"/>
    <property type="evidence" value="ECO:0007669"/>
    <property type="project" value="InterPro"/>
</dbReference>
<name>A0A9J7DVT6_SPOLT</name>
<feature type="compositionally biased region" description="Polar residues" evidence="1">
    <location>
        <begin position="877"/>
        <end position="895"/>
    </location>
</feature>
<dbReference type="InterPro" id="IPR000467">
    <property type="entry name" value="G_patch_dom"/>
</dbReference>
<feature type="region of interest" description="Disordered" evidence="1">
    <location>
        <begin position="654"/>
        <end position="675"/>
    </location>
</feature>
<feature type="compositionally biased region" description="Polar residues" evidence="1">
    <location>
        <begin position="757"/>
        <end position="794"/>
    </location>
</feature>
<feature type="compositionally biased region" description="Polar residues" evidence="1">
    <location>
        <begin position="803"/>
        <end position="823"/>
    </location>
</feature>
<feature type="region of interest" description="Disordered" evidence="1">
    <location>
        <begin position="206"/>
        <end position="232"/>
    </location>
</feature>
<organism evidence="3 4">
    <name type="scientific">Spodoptera litura</name>
    <name type="common">Asian cotton leafworm</name>
    <dbReference type="NCBI Taxonomy" id="69820"/>
    <lineage>
        <taxon>Eukaryota</taxon>
        <taxon>Metazoa</taxon>
        <taxon>Ecdysozoa</taxon>
        <taxon>Arthropoda</taxon>
        <taxon>Hexapoda</taxon>
        <taxon>Insecta</taxon>
        <taxon>Pterygota</taxon>
        <taxon>Neoptera</taxon>
        <taxon>Endopterygota</taxon>
        <taxon>Lepidoptera</taxon>
        <taxon>Glossata</taxon>
        <taxon>Ditrysia</taxon>
        <taxon>Noctuoidea</taxon>
        <taxon>Noctuidae</taxon>
        <taxon>Amphipyrinae</taxon>
        <taxon>Spodoptera</taxon>
    </lineage>
</organism>
<feature type="compositionally biased region" description="Polar residues" evidence="1">
    <location>
        <begin position="732"/>
        <end position="749"/>
    </location>
</feature>
<dbReference type="GeneID" id="111350043"/>
<evidence type="ECO:0000256" key="1">
    <source>
        <dbReference type="SAM" id="MobiDB-lite"/>
    </source>
</evidence>
<feature type="compositionally biased region" description="Polar residues" evidence="1">
    <location>
        <begin position="853"/>
        <end position="870"/>
    </location>
</feature>
<feature type="region of interest" description="Disordered" evidence="1">
    <location>
        <begin position="714"/>
        <end position="907"/>
    </location>
</feature>